<dbReference type="RefSeq" id="XP_020434775.1">
    <property type="nucleotide sequence ID" value="XM_020575255.1"/>
</dbReference>
<keyword evidence="2" id="KW-1185">Reference proteome</keyword>
<proteinExistence type="predicted"/>
<gene>
    <name evidence="1" type="ORF">PPL_04352</name>
</gene>
<name>D3B7B5_HETP5</name>
<organism evidence="1 2">
    <name type="scientific">Heterostelium pallidum (strain ATCC 26659 / Pp 5 / PN500)</name>
    <name type="common">Cellular slime mold</name>
    <name type="synonym">Polysphondylium pallidum</name>
    <dbReference type="NCBI Taxonomy" id="670386"/>
    <lineage>
        <taxon>Eukaryota</taxon>
        <taxon>Amoebozoa</taxon>
        <taxon>Evosea</taxon>
        <taxon>Eumycetozoa</taxon>
        <taxon>Dictyostelia</taxon>
        <taxon>Acytosteliales</taxon>
        <taxon>Acytosteliaceae</taxon>
        <taxon>Heterostelium</taxon>
    </lineage>
</organism>
<comment type="caution">
    <text evidence="1">The sequence shown here is derived from an EMBL/GenBank/DDBJ whole genome shotgun (WGS) entry which is preliminary data.</text>
</comment>
<dbReference type="InParanoid" id="D3B7B5"/>
<dbReference type="Proteomes" id="UP000001396">
    <property type="component" value="Unassembled WGS sequence"/>
</dbReference>
<protein>
    <submittedName>
        <fullName evidence="1">Uncharacterized protein</fullName>
    </submittedName>
</protein>
<accession>D3B7B5</accession>
<evidence type="ECO:0000313" key="1">
    <source>
        <dbReference type="EMBL" id="EFA82658.1"/>
    </source>
</evidence>
<evidence type="ECO:0000313" key="2">
    <source>
        <dbReference type="Proteomes" id="UP000001396"/>
    </source>
</evidence>
<dbReference type="GeneID" id="31359839"/>
<dbReference type="AlphaFoldDB" id="D3B7B5"/>
<sequence length="94" mass="10935">MGIVSKYELPEDFEEYRGDNIEDQLPGYKFALANRDPQLFYAFKVEKEEETVDDYKQAIAKTLSIPLDNTLLKSTTYFIVQTTNKQLIGYNNNK</sequence>
<reference evidence="1 2" key="1">
    <citation type="journal article" date="2011" name="Genome Res.">
        <title>Phylogeny-wide analysis of social amoeba genomes highlights ancient origins for complex intercellular communication.</title>
        <authorList>
            <person name="Heidel A.J."/>
            <person name="Lawal H.M."/>
            <person name="Felder M."/>
            <person name="Schilde C."/>
            <person name="Helps N.R."/>
            <person name="Tunggal B."/>
            <person name="Rivero F."/>
            <person name="John U."/>
            <person name="Schleicher M."/>
            <person name="Eichinger L."/>
            <person name="Platzer M."/>
            <person name="Noegel A.A."/>
            <person name="Schaap P."/>
            <person name="Gloeckner G."/>
        </authorList>
    </citation>
    <scope>NUCLEOTIDE SEQUENCE [LARGE SCALE GENOMIC DNA]</scope>
    <source>
        <strain evidence="2">ATCC 26659 / Pp 5 / PN500</strain>
    </source>
</reference>
<dbReference type="EMBL" id="ADBJ01000018">
    <property type="protein sequence ID" value="EFA82658.1"/>
    <property type="molecule type" value="Genomic_DNA"/>
</dbReference>